<dbReference type="Proteomes" id="UP000886939">
    <property type="component" value="Unassembled WGS sequence"/>
</dbReference>
<evidence type="ECO:0000313" key="7">
    <source>
        <dbReference type="Proteomes" id="UP000887009"/>
    </source>
</evidence>
<feature type="region of interest" description="Disordered" evidence="1">
    <location>
        <begin position="324"/>
        <end position="354"/>
    </location>
</feature>
<reference evidence="5" key="2">
    <citation type="submission" date="2022-09" db="EMBL/GenBank/DDBJ databases">
        <title>Intensive care unit water sources are persistently colonized with multi-drug resistant bacteria and are the site of extensive horizontal gene transfer of antibiotic resistance genes.</title>
        <authorList>
            <person name="Diorio-Toth L."/>
        </authorList>
    </citation>
    <scope>NUCLEOTIDE SEQUENCE</scope>
    <source>
        <strain evidence="5">GD03710</strain>
    </source>
</reference>
<organism evidence="4 7">
    <name type="scientific">Aeromonas caviae</name>
    <name type="common">Aeromonas punctata</name>
    <dbReference type="NCBI Taxonomy" id="648"/>
    <lineage>
        <taxon>Bacteria</taxon>
        <taxon>Pseudomonadati</taxon>
        <taxon>Pseudomonadota</taxon>
        <taxon>Gammaproteobacteria</taxon>
        <taxon>Aeromonadales</taxon>
        <taxon>Aeromonadaceae</taxon>
        <taxon>Aeromonas</taxon>
    </lineage>
</organism>
<evidence type="ECO:0000313" key="5">
    <source>
        <dbReference type="EMBL" id="MDH1507301.1"/>
    </source>
</evidence>
<evidence type="ECO:0000313" key="3">
    <source>
        <dbReference type="EMBL" id="GJA40053.1"/>
    </source>
</evidence>
<dbReference type="Proteomes" id="UP001161704">
    <property type="component" value="Unassembled WGS sequence"/>
</dbReference>
<dbReference type="RefSeq" id="WP_104452070.1">
    <property type="nucleotide sequence ID" value="NZ_BPNG01000006.1"/>
</dbReference>
<dbReference type="EMBL" id="BPNL01000036">
    <property type="protein sequence ID" value="GJA55544.1"/>
    <property type="molecule type" value="Genomic_DNA"/>
</dbReference>
<dbReference type="Pfam" id="PF18623">
    <property type="entry name" value="TnsE_C"/>
    <property type="match status" value="1"/>
</dbReference>
<evidence type="ECO:0000259" key="2">
    <source>
        <dbReference type="Pfam" id="PF18623"/>
    </source>
</evidence>
<dbReference type="EMBL" id="BPNI01000009">
    <property type="protein sequence ID" value="GJA40053.1"/>
    <property type="molecule type" value="Genomic_DNA"/>
</dbReference>
<dbReference type="EMBL" id="JAWZVU010000063">
    <property type="protein sequence ID" value="MDX7720970.1"/>
    <property type="molecule type" value="Genomic_DNA"/>
</dbReference>
<dbReference type="AlphaFoldDB" id="A0A443XUN4"/>
<accession>A0A443XUN4</accession>
<evidence type="ECO:0000256" key="1">
    <source>
        <dbReference type="SAM" id="MobiDB-lite"/>
    </source>
</evidence>
<feature type="compositionally biased region" description="Basic and acidic residues" evidence="1">
    <location>
        <begin position="324"/>
        <end position="338"/>
    </location>
</feature>
<name>A0A443XUN4_AERCA</name>
<dbReference type="InterPro" id="IPR041419">
    <property type="entry name" value="TnsE_C"/>
</dbReference>
<evidence type="ECO:0000313" key="4">
    <source>
        <dbReference type="EMBL" id="GJA55544.1"/>
    </source>
</evidence>
<dbReference type="EMBL" id="JAOCIZ010000110">
    <property type="protein sequence ID" value="MDH1507301.1"/>
    <property type="molecule type" value="Genomic_DNA"/>
</dbReference>
<sequence>MQDIRFDKVSDDTTILAIGSLFRRIDNSQWGVNLDLVPKAEAGSLRVSNIPVLARKRVLNPTQEHRPAGFRLSLTIDSTETWQRKRLGDYPVSSAIRAMDKRQHCFCFLANDIQIYLPQLELARVLFLHDGYLSRSALEPDYLKSEFSIEHVSAEVVRVNVLPSSSYPLKSLDDFESRRLLSWILIDPDARASYESIGRSQKLNGYEKGGYRQWEFEFTPPPLPSVSFEIRGRFDKEAKSMLVYEVASLRNIQADIPSEVEFFHPKLREYVRGEGDGAVRLVAERPPIHSVHDGADANADTTPVLLRAPSVVFEFSKAFNTRKVAEKKQEGANGKADDEVGSQASEDVSTEESVAGGILPSAEWTAESDETDDLHLYANKFDCFQSMLDELVAAHGCVIRSKQLRKLPKLYRCNRHLLLDGNPRCLAVVEVESHNRIFHILEVDTSDGICSLSTLLLRLTSQQGWQEQLKLLEEELTQKSLHWPSKRLKALCGKDGYSGIPHPQTKSVDKGKLPEKSIEHWATRFHSWMTSI</sequence>
<evidence type="ECO:0000313" key="6">
    <source>
        <dbReference type="EMBL" id="MDX7720970.1"/>
    </source>
</evidence>
<gene>
    <name evidence="3" type="ORF">KAM343_08490</name>
    <name evidence="4" type="ORF">KAM348_29670</name>
    <name evidence="5" type="ORF">N5I20_19840</name>
    <name evidence="6" type="ORF">SJS77_10840</name>
</gene>
<feature type="domain" description="TnsE C-terminal" evidence="2">
    <location>
        <begin position="379"/>
        <end position="525"/>
    </location>
</feature>
<proteinExistence type="predicted"/>
<comment type="caution">
    <text evidence="4">The sequence shown here is derived from an EMBL/GenBank/DDBJ whole genome shotgun (WGS) entry which is preliminary data.</text>
</comment>
<dbReference type="Proteomes" id="UP001277183">
    <property type="component" value="Unassembled WGS sequence"/>
</dbReference>
<protein>
    <submittedName>
        <fullName evidence="5">Tn7-like element transposition protein TnsE</fullName>
    </submittedName>
</protein>
<dbReference type="Proteomes" id="UP000887009">
    <property type="component" value="Unassembled WGS sequence"/>
</dbReference>
<reference evidence="6" key="3">
    <citation type="submission" date="2023-11" db="EMBL/GenBank/DDBJ databases">
        <title>WGS of Aeromonas in Northern Israel.</title>
        <authorList>
            <person name="Hershko Y."/>
        </authorList>
    </citation>
    <scope>NUCLEOTIDE SEQUENCE</scope>
    <source>
        <strain evidence="6">77416</strain>
    </source>
</reference>
<reference evidence="4" key="1">
    <citation type="submission" date="2021-07" db="EMBL/GenBank/DDBJ databases">
        <title>Draft genome sequence of carbapenem-resistant Aeromonas spp. in Japan.</title>
        <authorList>
            <person name="Maehana S."/>
            <person name="Suzuki M."/>
            <person name="Kitasato H."/>
        </authorList>
    </citation>
    <scope>NUCLEOTIDE SEQUENCE</scope>
    <source>
        <strain evidence="3">KAM343</strain>
        <strain evidence="4">KAM348</strain>
    </source>
</reference>